<evidence type="ECO:0000313" key="2">
    <source>
        <dbReference type="Proteomes" id="UP000824140"/>
    </source>
</evidence>
<dbReference type="AlphaFoldDB" id="A0A9D1G242"/>
<reference evidence="1" key="1">
    <citation type="submission" date="2020-10" db="EMBL/GenBank/DDBJ databases">
        <authorList>
            <person name="Gilroy R."/>
        </authorList>
    </citation>
    <scope>NUCLEOTIDE SEQUENCE</scope>
    <source>
        <strain evidence="1">13766</strain>
    </source>
</reference>
<name>A0A9D1G242_9FIRM</name>
<sequence>MTNDLISRAELRRSLMIWADKLRTLMGDDFRQEFPWEVQHEYDAGRSD</sequence>
<reference evidence="1" key="2">
    <citation type="journal article" date="2021" name="PeerJ">
        <title>Extensive microbial diversity within the chicken gut microbiome revealed by metagenomics and culture.</title>
        <authorList>
            <person name="Gilroy R."/>
            <person name="Ravi A."/>
            <person name="Getino M."/>
            <person name="Pursley I."/>
            <person name="Horton D.L."/>
            <person name="Alikhan N.F."/>
            <person name="Baker D."/>
            <person name="Gharbi K."/>
            <person name="Hall N."/>
            <person name="Watson M."/>
            <person name="Adriaenssens E.M."/>
            <person name="Foster-Nyarko E."/>
            <person name="Jarju S."/>
            <person name="Secka A."/>
            <person name="Antonio M."/>
            <person name="Oren A."/>
            <person name="Chaudhuri R.R."/>
            <person name="La Ragione R."/>
            <person name="Hildebrand F."/>
            <person name="Pallen M.J."/>
        </authorList>
    </citation>
    <scope>NUCLEOTIDE SEQUENCE</scope>
    <source>
        <strain evidence="1">13766</strain>
    </source>
</reference>
<organism evidence="1 2">
    <name type="scientific">Candidatus Alectryocaccomicrobium excrementavium</name>
    <dbReference type="NCBI Taxonomy" id="2840668"/>
    <lineage>
        <taxon>Bacteria</taxon>
        <taxon>Bacillati</taxon>
        <taxon>Bacillota</taxon>
        <taxon>Clostridia</taxon>
        <taxon>Candidatus Alectryocaccomicrobium</taxon>
    </lineage>
</organism>
<proteinExistence type="predicted"/>
<comment type="caution">
    <text evidence="1">The sequence shown here is derived from an EMBL/GenBank/DDBJ whole genome shotgun (WGS) entry which is preliminary data.</text>
</comment>
<evidence type="ECO:0000313" key="1">
    <source>
        <dbReference type="EMBL" id="HIS93065.1"/>
    </source>
</evidence>
<dbReference type="Proteomes" id="UP000824140">
    <property type="component" value="Unassembled WGS sequence"/>
</dbReference>
<protein>
    <submittedName>
        <fullName evidence="1">Uncharacterized protein</fullName>
    </submittedName>
</protein>
<dbReference type="EMBL" id="DVJN01000172">
    <property type="protein sequence ID" value="HIS93065.1"/>
    <property type="molecule type" value="Genomic_DNA"/>
</dbReference>
<gene>
    <name evidence="1" type="ORF">IAA84_08645</name>
</gene>
<accession>A0A9D1G242</accession>